<protein>
    <recommendedName>
        <fullName evidence="7">Sulfatase N-terminal domain-containing protein</fullName>
    </recommendedName>
</protein>
<evidence type="ECO:0000256" key="1">
    <source>
        <dbReference type="ARBA" id="ARBA00001913"/>
    </source>
</evidence>
<dbReference type="InterPro" id="IPR000917">
    <property type="entry name" value="Sulfatase_N"/>
</dbReference>
<dbReference type="PANTHER" id="PTHR42693">
    <property type="entry name" value="ARYLSULFATASE FAMILY MEMBER"/>
    <property type="match status" value="1"/>
</dbReference>
<dbReference type="SUPFAM" id="SSF53649">
    <property type="entry name" value="Alkaline phosphatase-like"/>
    <property type="match status" value="1"/>
</dbReference>
<gene>
    <name evidence="8" type="ORF">METZ01_LOCUS350526</name>
</gene>
<evidence type="ECO:0000313" key="8">
    <source>
        <dbReference type="EMBL" id="SVC97672.1"/>
    </source>
</evidence>
<organism evidence="8">
    <name type="scientific">marine metagenome</name>
    <dbReference type="NCBI Taxonomy" id="408172"/>
    <lineage>
        <taxon>unclassified sequences</taxon>
        <taxon>metagenomes</taxon>
        <taxon>ecological metagenomes</taxon>
    </lineage>
</organism>
<dbReference type="PANTHER" id="PTHR42693:SF42">
    <property type="entry name" value="ARYLSULFATASE G"/>
    <property type="match status" value="1"/>
</dbReference>
<dbReference type="PROSITE" id="PS00149">
    <property type="entry name" value="SULFATASE_2"/>
    <property type="match status" value="1"/>
</dbReference>
<evidence type="ECO:0000256" key="3">
    <source>
        <dbReference type="ARBA" id="ARBA00022723"/>
    </source>
</evidence>
<name>A0A382RK84_9ZZZZ</name>
<dbReference type="Gene3D" id="3.40.720.10">
    <property type="entry name" value="Alkaline Phosphatase, subunit A"/>
    <property type="match status" value="1"/>
</dbReference>
<feature type="domain" description="Sulfatase N-terminal" evidence="7">
    <location>
        <begin position="26"/>
        <end position="242"/>
    </location>
</feature>
<dbReference type="GO" id="GO:0046872">
    <property type="term" value="F:metal ion binding"/>
    <property type="evidence" value="ECO:0007669"/>
    <property type="project" value="UniProtKB-KW"/>
</dbReference>
<evidence type="ECO:0000256" key="5">
    <source>
        <dbReference type="ARBA" id="ARBA00022801"/>
    </source>
</evidence>
<dbReference type="InterPro" id="IPR017850">
    <property type="entry name" value="Alkaline_phosphatase_core_sf"/>
</dbReference>
<dbReference type="Pfam" id="PF00884">
    <property type="entry name" value="Sulfatase"/>
    <property type="match status" value="1"/>
</dbReference>
<comment type="cofactor">
    <cofactor evidence="1">
        <name>Ca(2+)</name>
        <dbReference type="ChEBI" id="CHEBI:29108"/>
    </cofactor>
</comment>
<keyword evidence="5" id="KW-0378">Hydrolase</keyword>
<evidence type="ECO:0000256" key="6">
    <source>
        <dbReference type="ARBA" id="ARBA00022837"/>
    </source>
</evidence>
<dbReference type="AlphaFoldDB" id="A0A382RK84"/>
<dbReference type="InterPro" id="IPR024607">
    <property type="entry name" value="Sulfatase_CS"/>
</dbReference>
<evidence type="ECO:0000256" key="2">
    <source>
        <dbReference type="ARBA" id="ARBA00008779"/>
    </source>
</evidence>
<reference evidence="8" key="1">
    <citation type="submission" date="2018-05" db="EMBL/GenBank/DDBJ databases">
        <authorList>
            <person name="Lanie J.A."/>
            <person name="Ng W.-L."/>
            <person name="Kazmierczak K.M."/>
            <person name="Andrzejewski T.M."/>
            <person name="Davidsen T.M."/>
            <person name="Wayne K.J."/>
            <person name="Tettelin H."/>
            <person name="Glass J.I."/>
            <person name="Rusch D."/>
            <person name="Podicherti R."/>
            <person name="Tsui H.-C.T."/>
            <person name="Winkler M.E."/>
        </authorList>
    </citation>
    <scope>NUCLEOTIDE SEQUENCE</scope>
</reference>
<feature type="non-terminal residue" evidence="8">
    <location>
        <position position="266"/>
    </location>
</feature>
<sequence length="266" mass="29561">MKALIPILMGLLPLLVAAESKKSKRPNVVVIFVDDLGWTDLGCYGSKFYETPHIDQLAKQGAMFTRAYSSCNVCSPTRASLMTGKYPQRVGFTSWLNPRKPSGPNSAATYIPVGETTIGEAFQQAGYRTGYIGKWHVGSEKIGMPKQHGFDWQMATAKHGLPASYFFPYKRKKPSAADVPDLEAGKQGDYLTDALTSKGIGFIRETVKEGKKPFFLILGHYAVHTPIQAPAKLVKKYQAKKKRMYGATPLKMIPERFNRKVPARQQ</sequence>
<keyword evidence="6" id="KW-0106">Calcium</keyword>
<dbReference type="InterPro" id="IPR050738">
    <property type="entry name" value="Sulfatase"/>
</dbReference>
<accession>A0A382RK84</accession>
<dbReference type="GO" id="GO:0004065">
    <property type="term" value="F:arylsulfatase activity"/>
    <property type="evidence" value="ECO:0007669"/>
    <property type="project" value="TreeGrafter"/>
</dbReference>
<evidence type="ECO:0000259" key="7">
    <source>
        <dbReference type="Pfam" id="PF00884"/>
    </source>
</evidence>
<dbReference type="EMBL" id="UINC01122077">
    <property type="protein sequence ID" value="SVC97672.1"/>
    <property type="molecule type" value="Genomic_DNA"/>
</dbReference>
<evidence type="ECO:0000256" key="4">
    <source>
        <dbReference type="ARBA" id="ARBA00022729"/>
    </source>
</evidence>
<comment type="similarity">
    <text evidence="2">Belongs to the sulfatase family.</text>
</comment>
<keyword evidence="4" id="KW-0732">Signal</keyword>
<proteinExistence type="inferred from homology"/>
<keyword evidence="3" id="KW-0479">Metal-binding</keyword>